<comment type="similarity">
    <text evidence="1">Belongs to the Gfa family.</text>
</comment>
<evidence type="ECO:0000313" key="7">
    <source>
        <dbReference type="Proteomes" id="UP000326953"/>
    </source>
</evidence>
<dbReference type="AlphaFoldDB" id="A0A5E6X7N8"/>
<dbReference type="InterPro" id="IPR011057">
    <property type="entry name" value="Mss4-like_sf"/>
</dbReference>
<name>A0A5E6X7N8_PSEFL</name>
<dbReference type="PROSITE" id="PS51891">
    <property type="entry name" value="CENP_V_GFA"/>
    <property type="match status" value="1"/>
</dbReference>
<dbReference type="Pfam" id="PF04828">
    <property type="entry name" value="GFA"/>
    <property type="match status" value="1"/>
</dbReference>
<evidence type="ECO:0000256" key="3">
    <source>
        <dbReference type="ARBA" id="ARBA00022833"/>
    </source>
</evidence>
<evidence type="ECO:0000256" key="1">
    <source>
        <dbReference type="ARBA" id="ARBA00005495"/>
    </source>
</evidence>
<evidence type="ECO:0000259" key="5">
    <source>
        <dbReference type="PROSITE" id="PS51891"/>
    </source>
</evidence>
<dbReference type="InterPro" id="IPR006913">
    <property type="entry name" value="CENP-V/GFA"/>
</dbReference>
<sequence length="125" mass="13540">MAIYACHCRDCQTWSGSSFAMHALMPEDAFTVSGEPVEYAYDEGGQHSVHSLCGVCHTRLYNTTSAAPGMKVLRVGTLDRSPDVTPMAHIWVKHKQPWLLLPAGVPSWPQSPSPEGFAQALSNAG</sequence>
<dbReference type="Proteomes" id="UP000326953">
    <property type="component" value="Unassembled WGS sequence"/>
</dbReference>
<dbReference type="PANTHER" id="PTHR33337">
    <property type="entry name" value="GFA DOMAIN-CONTAINING PROTEIN"/>
    <property type="match status" value="1"/>
</dbReference>
<keyword evidence="3" id="KW-0862">Zinc</keyword>
<dbReference type="GO" id="GO:0016846">
    <property type="term" value="F:carbon-sulfur lyase activity"/>
    <property type="evidence" value="ECO:0007669"/>
    <property type="project" value="InterPro"/>
</dbReference>
<dbReference type="PANTHER" id="PTHR33337:SF40">
    <property type="entry name" value="CENP-V_GFA DOMAIN-CONTAINING PROTEIN-RELATED"/>
    <property type="match status" value="1"/>
</dbReference>
<proteinExistence type="inferred from homology"/>
<dbReference type="SUPFAM" id="SSF51316">
    <property type="entry name" value="Mss4-like"/>
    <property type="match status" value="1"/>
</dbReference>
<dbReference type="GO" id="GO:0046872">
    <property type="term" value="F:metal ion binding"/>
    <property type="evidence" value="ECO:0007669"/>
    <property type="project" value="UniProtKB-KW"/>
</dbReference>
<feature type="domain" description="CENP-V/GFA" evidence="5">
    <location>
        <begin position="1"/>
        <end position="109"/>
    </location>
</feature>
<dbReference type="RefSeq" id="WP_318181641.1">
    <property type="nucleotide sequence ID" value="NZ_CABVHK010000021.1"/>
</dbReference>
<organism evidence="6 7">
    <name type="scientific">Pseudomonas fluorescens</name>
    <dbReference type="NCBI Taxonomy" id="294"/>
    <lineage>
        <taxon>Bacteria</taxon>
        <taxon>Pseudomonadati</taxon>
        <taxon>Pseudomonadota</taxon>
        <taxon>Gammaproteobacteria</taxon>
        <taxon>Pseudomonadales</taxon>
        <taxon>Pseudomonadaceae</taxon>
        <taxon>Pseudomonas</taxon>
    </lineage>
</organism>
<evidence type="ECO:0000256" key="2">
    <source>
        <dbReference type="ARBA" id="ARBA00022723"/>
    </source>
</evidence>
<reference evidence="6 7" key="1">
    <citation type="submission" date="2019-09" db="EMBL/GenBank/DDBJ databases">
        <authorList>
            <person name="Chandra G."/>
            <person name="Truman W A."/>
        </authorList>
    </citation>
    <scope>NUCLEOTIDE SEQUENCE [LARGE SCALE GENOMIC DNA]</scope>
    <source>
        <strain evidence="6">PS662</strain>
    </source>
</reference>
<gene>
    <name evidence="6" type="ORF">PS662_05228</name>
</gene>
<keyword evidence="4" id="KW-0456">Lyase</keyword>
<evidence type="ECO:0000313" key="6">
    <source>
        <dbReference type="EMBL" id="VVN37080.1"/>
    </source>
</evidence>
<evidence type="ECO:0000256" key="4">
    <source>
        <dbReference type="ARBA" id="ARBA00023239"/>
    </source>
</evidence>
<dbReference type="Gene3D" id="3.90.1590.10">
    <property type="entry name" value="glutathione-dependent formaldehyde- activating enzyme (gfa)"/>
    <property type="match status" value="1"/>
</dbReference>
<keyword evidence="2" id="KW-0479">Metal-binding</keyword>
<accession>A0A5E6X7N8</accession>
<dbReference type="EMBL" id="CABVHK010000021">
    <property type="protein sequence ID" value="VVN37080.1"/>
    <property type="molecule type" value="Genomic_DNA"/>
</dbReference>
<protein>
    <recommendedName>
        <fullName evidence="5">CENP-V/GFA domain-containing protein</fullName>
    </recommendedName>
</protein>